<dbReference type="AlphaFoldDB" id="A0A426Z3C9"/>
<evidence type="ECO:0000313" key="2">
    <source>
        <dbReference type="Proteomes" id="UP000287651"/>
    </source>
</evidence>
<dbReference type="Proteomes" id="UP000287651">
    <property type="component" value="Unassembled WGS sequence"/>
</dbReference>
<sequence length="137" mass="15283">MRVVSYGVSFSLGSRVVSSNLGSSVGAMISGDRLVIDRVEGLYAARRAMALVLRASWLSLSSYSRAKEMAILSQGCVCNRRKMGQRCARLLRRRTTAIRSERPLLVMFNSLLAVIKTVGSEILLRLRCRQIVAKDRY</sequence>
<organism evidence="1 2">
    <name type="scientific">Ensete ventricosum</name>
    <name type="common">Abyssinian banana</name>
    <name type="synonym">Musa ensete</name>
    <dbReference type="NCBI Taxonomy" id="4639"/>
    <lineage>
        <taxon>Eukaryota</taxon>
        <taxon>Viridiplantae</taxon>
        <taxon>Streptophyta</taxon>
        <taxon>Embryophyta</taxon>
        <taxon>Tracheophyta</taxon>
        <taxon>Spermatophyta</taxon>
        <taxon>Magnoliopsida</taxon>
        <taxon>Liliopsida</taxon>
        <taxon>Zingiberales</taxon>
        <taxon>Musaceae</taxon>
        <taxon>Ensete</taxon>
    </lineage>
</organism>
<proteinExistence type="predicted"/>
<gene>
    <name evidence="1" type="ORF">B296_00046606</name>
</gene>
<name>A0A426Z3C9_ENSVE</name>
<dbReference type="EMBL" id="AMZH03008669">
    <property type="protein sequence ID" value="RRT58461.1"/>
    <property type="molecule type" value="Genomic_DNA"/>
</dbReference>
<accession>A0A426Z3C9</accession>
<reference evidence="1 2" key="1">
    <citation type="journal article" date="2014" name="Agronomy (Basel)">
        <title>A Draft Genome Sequence for Ensete ventricosum, the Drought-Tolerant Tree Against Hunger.</title>
        <authorList>
            <person name="Harrison J."/>
            <person name="Moore K.A."/>
            <person name="Paszkiewicz K."/>
            <person name="Jones T."/>
            <person name="Grant M."/>
            <person name="Ambacheew D."/>
            <person name="Muzemil S."/>
            <person name="Studholme D.J."/>
        </authorList>
    </citation>
    <scope>NUCLEOTIDE SEQUENCE [LARGE SCALE GENOMIC DNA]</scope>
</reference>
<comment type="caution">
    <text evidence="1">The sequence shown here is derived from an EMBL/GenBank/DDBJ whole genome shotgun (WGS) entry which is preliminary data.</text>
</comment>
<evidence type="ECO:0000313" key="1">
    <source>
        <dbReference type="EMBL" id="RRT58461.1"/>
    </source>
</evidence>
<protein>
    <submittedName>
        <fullName evidence="1">Uncharacterized protein</fullName>
    </submittedName>
</protein>